<dbReference type="Pfam" id="PF00107">
    <property type="entry name" value="ADH_zinc_N"/>
    <property type="match status" value="1"/>
</dbReference>
<keyword evidence="2" id="KW-0479">Metal-binding</keyword>
<dbReference type="InterPro" id="IPR020843">
    <property type="entry name" value="ER"/>
</dbReference>
<protein>
    <submittedName>
        <fullName evidence="6">Alcohol dehydrogenase GroES domain protein</fullName>
    </submittedName>
</protein>
<evidence type="ECO:0000256" key="2">
    <source>
        <dbReference type="ARBA" id="ARBA00022723"/>
    </source>
</evidence>
<dbReference type="SUPFAM" id="SSF51735">
    <property type="entry name" value="NAD(P)-binding Rossmann-fold domains"/>
    <property type="match status" value="1"/>
</dbReference>
<keyword evidence="3" id="KW-0862">Zinc</keyword>
<dbReference type="InterPro" id="IPR036291">
    <property type="entry name" value="NAD(P)-bd_dom_sf"/>
</dbReference>
<proteinExistence type="predicted"/>
<accession>A0A0G0G3D0</accession>
<dbReference type="InterPro" id="IPR013149">
    <property type="entry name" value="ADH-like_C"/>
</dbReference>
<dbReference type="InterPro" id="IPR011032">
    <property type="entry name" value="GroES-like_sf"/>
</dbReference>
<evidence type="ECO:0000259" key="5">
    <source>
        <dbReference type="SMART" id="SM00829"/>
    </source>
</evidence>
<evidence type="ECO:0000256" key="4">
    <source>
        <dbReference type="ARBA" id="ARBA00023002"/>
    </source>
</evidence>
<dbReference type="CDD" id="cd05283">
    <property type="entry name" value="CAD1"/>
    <property type="match status" value="1"/>
</dbReference>
<evidence type="ECO:0000313" key="7">
    <source>
        <dbReference type="Proteomes" id="UP000034536"/>
    </source>
</evidence>
<dbReference type="InterPro" id="IPR047109">
    <property type="entry name" value="CAD-like"/>
</dbReference>
<reference evidence="6 7" key="1">
    <citation type="journal article" date="2015" name="Nature">
        <title>rRNA introns, odd ribosomes, and small enigmatic genomes across a large radiation of phyla.</title>
        <authorList>
            <person name="Brown C.T."/>
            <person name="Hug L.A."/>
            <person name="Thomas B.C."/>
            <person name="Sharon I."/>
            <person name="Castelle C.J."/>
            <person name="Singh A."/>
            <person name="Wilkins M.J."/>
            <person name="Williams K.H."/>
            <person name="Banfield J.F."/>
        </authorList>
    </citation>
    <scope>NUCLEOTIDE SEQUENCE [LARGE SCALE GENOMIC DNA]</scope>
</reference>
<dbReference type="PANTHER" id="PTHR42683">
    <property type="entry name" value="ALDEHYDE REDUCTASE"/>
    <property type="match status" value="1"/>
</dbReference>
<evidence type="ECO:0000256" key="3">
    <source>
        <dbReference type="ARBA" id="ARBA00022833"/>
    </source>
</evidence>
<sequence>MITISAWAAKEKGGLLKKFTYQSEIRPLETLVKVKYCSLTRGDIRFIDNFWGDIVYPVVPGLEIIGVVEETGSEVKNLKIGEYVGIGYQIGSCFKCEYCLSGKEQFCASQKVIPINGYGGLAEQIIVDYRFCFPLPKNLQTPEAAPLMCSGLTPFSAIRKAGVKRGMKTGVVGIGSLGHLTIQVLNKIGCDVTAFSHSKNKEVILNKLGVNKSSSSTDDKELSRFVRKFDFIISTSSASLNWDQYLKALKPNGTLCFVGLPPENISFKAELLADYAQKIILGSYIGSRKDMKDLLKFAAENEIKAVANIFPIKGINEAIEKMRNSEIPFSTVIVV</sequence>
<dbReference type="AlphaFoldDB" id="A0A0G0G3D0"/>
<dbReference type="EMBL" id="LBQX01000028">
    <property type="protein sequence ID" value="KKP86247.1"/>
    <property type="molecule type" value="Genomic_DNA"/>
</dbReference>
<evidence type="ECO:0000256" key="1">
    <source>
        <dbReference type="ARBA" id="ARBA00001947"/>
    </source>
</evidence>
<dbReference type="InterPro" id="IPR013154">
    <property type="entry name" value="ADH-like_N"/>
</dbReference>
<dbReference type="FunFam" id="3.40.50.720:FF:000022">
    <property type="entry name" value="Cinnamyl alcohol dehydrogenase"/>
    <property type="match status" value="1"/>
</dbReference>
<dbReference type="Proteomes" id="UP000034536">
    <property type="component" value="Unassembled WGS sequence"/>
</dbReference>
<dbReference type="SMART" id="SM00829">
    <property type="entry name" value="PKS_ER"/>
    <property type="match status" value="1"/>
</dbReference>
<feature type="domain" description="Enoyl reductase (ER)" evidence="5">
    <location>
        <begin position="14"/>
        <end position="335"/>
    </location>
</feature>
<name>A0A0G0G3D0_9BACT</name>
<dbReference type="GO" id="GO:0008106">
    <property type="term" value="F:alcohol dehydrogenase (NADP+) activity"/>
    <property type="evidence" value="ECO:0007669"/>
    <property type="project" value="UniProtKB-ARBA"/>
</dbReference>
<dbReference type="Gene3D" id="3.40.50.720">
    <property type="entry name" value="NAD(P)-binding Rossmann-like Domain"/>
    <property type="match status" value="1"/>
</dbReference>
<dbReference type="GO" id="GO:0046872">
    <property type="term" value="F:metal ion binding"/>
    <property type="evidence" value="ECO:0007669"/>
    <property type="project" value="UniProtKB-KW"/>
</dbReference>
<organism evidence="6 7">
    <name type="scientific">Candidatus Roizmanbacteria bacterium GW2011_GWA2_35_8</name>
    <dbReference type="NCBI Taxonomy" id="1618479"/>
    <lineage>
        <taxon>Bacteria</taxon>
        <taxon>Candidatus Roizmaniibacteriota</taxon>
    </lineage>
</organism>
<dbReference type="Gene3D" id="3.90.180.10">
    <property type="entry name" value="Medium-chain alcohol dehydrogenases, catalytic domain"/>
    <property type="match status" value="1"/>
</dbReference>
<evidence type="ECO:0000313" key="6">
    <source>
        <dbReference type="EMBL" id="KKP86247.1"/>
    </source>
</evidence>
<dbReference type="Pfam" id="PF08240">
    <property type="entry name" value="ADH_N"/>
    <property type="match status" value="1"/>
</dbReference>
<comment type="caution">
    <text evidence="6">The sequence shown here is derived from an EMBL/GenBank/DDBJ whole genome shotgun (WGS) entry which is preliminary data.</text>
</comment>
<comment type="cofactor">
    <cofactor evidence="1">
        <name>Zn(2+)</name>
        <dbReference type="ChEBI" id="CHEBI:29105"/>
    </cofactor>
</comment>
<gene>
    <name evidence="6" type="ORF">UR89_C0028G0004</name>
</gene>
<dbReference type="SUPFAM" id="SSF50129">
    <property type="entry name" value="GroES-like"/>
    <property type="match status" value="1"/>
</dbReference>
<keyword evidence="4" id="KW-0560">Oxidoreductase</keyword>